<dbReference type="HOGENOM" id="CLU_3292403_0_0_3"/>
<dbReference type="PATRIC" id="fig|1641812.3.peg.4262"/>
<accession>A0A0F6U7S4</accession>
<organism evidence="1 2">
    <name type="scientific">Microcystis aeruginosa NIES-2549</name>
    <dbReference type="NCBI Taxonomy" id="1641812"/>
    <lineage>
        <taxon>Bacteria</taxon>
        <taxon>Bacillati</taxon>
        <taxon>Cyanobacteriota</taxon>
        <taxon>Cyanophyceae</taxon>
        <taxon>Oscillatoriophycideae</taxon>
        <taxon>Chroococcales</taxon>
        <taxon>Microcystaceae</taxon>
        <taxon>Microcystis</taxon>
    </lineage>
</organism>
<sequence length="40" mass="4218">MDSIPDPSGGTILTTLTGGFSQSSRSMTHLWGSVLVIYGF</sequence>
<dbReference type="RefSeq" id="WP_268807292.1">
    <property type="nucleotide sequence ID" value="NZ_CP011304.1"/>
</dbReference>
<evidence type="ECO:0000313" key="1">
    <source>
        <dbReference type="EMBL" id="AKE66446.1"/>
    </source>
</evidence>
<name>A0A0F6U7S4_MICAE</name>
<dbReference type="EMBL" id="CP011304">
    <property type="protein sequence ID" value="AKE66446.1"/>
    <property type="molecule type" value="Genomic_DNA"/>
</dbReference>
<dbReference type="AlphaFoldDB" id="A0A0F6U7S4"/>
<gene>
    <name evidence="1" type="ORF">MYAER_4122</name>
</gene>
<reference evidence="1 2" key="1">
    <citation type="journal article" date="2015" name="Genome Announc.">
        <title>Complete Genome Sequence of Microcystis aeruginosa NIES-2549, a Bloom-Forming Cyanobacterium from Lake Kasumigaura, Japan.</title>
        <authorList>
            <person name="Yamaguchi H."/>
            <person name="Suzuki S."/>
            <person name="Tanabe Y."/>
            <person name="Osana Y."/>
            <person name="Shimura Y."/>
            <person name="Ishida K."/>
            <person name="Kawachi M."/>
        </authorList>
    </citation>
    <scope>NUCLEOTIDE SEQUENCE [LARGE SCALE GENOMIC DNA]</scope>
    <source>
        <strain evidence="1 2">NIES-2549</strain>
    </source>
</reference>
<evidence type="ECO:0000313" key="2">
    <source>
        <dbReference type="Proteomes" id="UP000034103"/>
    </source>
</evidence>
<dbReference type="Proteomes" id="UP000034103">
    <property type="component" value="Chromosome"/>
</dbReference>
<protein>
    <submittedName>
        <fullName evidence="1">Uncharacterized protein</fullName>
    </submittedName>
</protein>
<proteinExistence type="predicted"/>